<keyword evidence="2" id="KW-0106">Calcium</keyword>
<accession>A0AA88GD21</accession>
<dbReference type="PANTHER" id="PTHR45911:SF4">
    <property type="entry name" value="MULTIPLE C2 AND TRANSMEMBRANE DOMAIN-CONTAINING PROTEIN"/>
    <property type="match status" value="1"/>
</dbReference>
<evidence type="ECO:0000256" key="2">
    <source>
        <dbReference type="ARBA" id="ARBA00022837"/>
    </source>
</evidence>
<proteinExistence type="predicted"/>
<evidence type="ECO:0000259" key="4">
    <source>
        <dbReference type="PROSITE" id="PS50004"/>
    </source>
</evidence>
<protein>
    <recommendedName>
        <fullName evidence="4">C2 domain-containing protein</fullName>
    </recommendedName>
</protein>
<reference evidence="5 6" key="1">
    <citation type="journal article" date="2018" name="BMC Genomics">
        <title>The genome of Naegleria lovaniensis, the basis for a comparative approach to unravel pathogenicity factors of the human pathogenic amoeba N. fowleri.</title>
        <authorList>
            <person name="Liechti N."/>
            <person name="Schurch N."/>
            <person name="Bruggmann R."/>
            <person name="Wittwer M."/>
        </authorList>
    </citation>
    <scope>NUCLEOTIDE SEQUENCE [LARGE SCALE GENOMIC DNA]</scope>
    <source>
        <strain evidence="5 6">ATCC 30569</strain>
    </source>
</reference>
<dbReference type="SUPFAM" id="SSF49562">
    <property type="entry name" value="C2 domain (Calcium/lipid-binding domain, CaLB)"/>
    <property type="match status" value="1"/>
</dbReference>
<dbReference type="SMART" id="SM00239">
    <property type="entry name" value="C2"/>
    <property type="match status" value="1"/>
</dbReference>
<dbReference type="EMBL" id="PYSW02000058">
    <property type="protein sequence ID" value="KAG2373240.1"/>
    <property type="molecule type" value="Genomic_DNA"/>
</dbReference>
<comment type="caution">
    <text evidence="5">The sequence shown here is derived from an EMBL/GenBank/DDBJ whole genome shotgun (WGS) entry which is preliminary data.</text>
</comment>
<keyword evidence="1" id="KW-0479">Metal-binding</keyword>
<dbReference type="Proteomes" id="UP000816034">
    <property type="component" value="Unassembled WGS sequence"/>
</dbReference>
<gene>
    <name evidence="5" type="ORF">C9374_012343</name>
</gene>
<dbReference type="InterPro" id="IPR000008">
    <property type="entry name" value="C2_dom"/>
</dbReference>
<dbReference type="GO" id="GO:0016020">
    <property type="term" value="C:membrane"/>
    <property type="evidence" value="ECO:0007669"/>
    <property type="project" value="TreeGrafter"/>
</dbReference>
<dbReference type="GeneID" id="68104797"/>
<organism evidence="5 6">
    <name type="scientific">Naegleria lovaniensis</name>
    <name type="common">Amoeba</name>
    <dbReference type="NCBI Taxonomy" id="51637"/>
    <lineage>
        <taxon>Eukaryota</taxon>
        <taxon>Discoba</taxon>
        <taxon>Heterolobosea</taxon>
        <taxon>Tetramitia</taxon>
        <taxon>Eutetramitia</taxon>
        <taxon>Vahlkampfiidae</taxon>
        <taxon>Naegleria</taxon>
    </lineage>
</organism>
<dbReference type="Pfam" id="PF00168">
    <property type="entry name" value="C2"/>
    <property type="match status" value="2"/>
</dbReference>
<feature type="region of interest" description="Disordered" evidence="3">
    <location>
        <begin position="143"/>
        <end position="166"/>
    </location>
</feature>
<dbReference type="AlphaFoldDB" id="A0AA88GD21"/>
<dbReference type="InterPro" id="IPR035892">
    <property type="entry name" value="C2_domain_sf"/>
</dbReference>
<evidence type="ECO:0000313" key="5">
    <source>
        <dbReference type="EMBL" id="KAG2373240.1"/>
    </source>
</evidence>
<sequence>MTQLHVHVVSALHLEPKDRLTLSSDPFVEVTFNGQTKRTSVIRDSLCPCWDEVLLFDFRPNVLTLNDILFMMKKQENCNTTEHSPERSSVSSSSSDTKRSSPKRFHLSRIFHPSASASSSTLTSSSLLSASNSTAEASGNISQAASSACSNRGSPARTTSHSPHRDLSSHLGYVHFKVFDYDRYKHNEPLGECYVPLGSIFDGYLLDEQWDGKPWWFEHSTPLLIAGKRRSKEHAPKITMDENDDQLTRSESIVSEDEIGVATAPSGNEDIGNFTTTTAAVYPLKNSLNDYGQELIREHKSPSAVSASSGQFHASEETMEHVLFGKCESYTKESFNYLFDEKVQELLMEQAKKPHYLEMELEKTSKKSFLIVQLYLSGIVRSRQRW</sequence>
<dbReference type="GO" id="GO:0005509">
    <property type="term" value="F:calcium ion binding"/>
    <property type="evidence" value="ECO:0007669"/>
    <property type="project" value="TreeGrafter"/>
</dbReference>
<name>A0AA88GD21_NAELO</name>
<dbReference type="RefSeq" id="XP_044542414.1">
    <property type="nucleotide sequence ID" value="XM_044688099.1"/>
</dbReference>
<dbReference type="PANTHER" id="PTHR45911">
    <property type="entry name" value="C2 DOMAIN-CONTAINING PROTEIN"/>
    <property type="match status" value="1"/>
</dbReference>
<feature type="region of interest" description="Disordered" evidence="3">
    <location>
        <begin position="78"/>
        <end position="103"/>
    </location>
</feature>
<feature type="domain" description="C2" evidence="4">
    <location>
        <begin position="1"/>
        <end position="105"/>
    </location>
</feature>
<evidence type="ECO:0000256" key="1">
    <source>
        <dbReference type="ARBA" id="ARBA00022723"/>
    </source>
</evidence>
<dbReference type="Gene3D" id="2.60.40.150">
    <property type="entry name" value="C2 domain"/>
    <property type="match status" value="1"/>
</dbReference>
<dbReference type="PROSITE" id="PS50004">
    <property type="entry name" value="C2"/>
    <property type="match status" value="1"/>
</dbReference>
<keyword evidence="6" id="KW-1185">Reference proteome</keyword>
<evidence type="ECO:0000256" key="3">
    <source>
        <dbReference type="SAM" id="MobiDB-lite"/>
    </source>
</evidence>
<feature type="compositionally biased region" description="Polar residues" evidence="3">
    <location>
        <begin position="143"/>
        <end position="161"/>
    </location>
</feature>
<evidence type="ECO:0000313" key="6">
    <source>
        <dbReference type="Proteomes" id="UP000816034"/>
    </source>
</evidence>